<accession>A0ABU3JFN2</accession>
<dbReference type="EMBL" id="JASKMB010000036">
    <property type="protein sequence ID" value="MDT6973863.1"/>
    <property type="molecule type" value="Genomic_DNA"/>
</dbReference>
<sequence>MKRPLLFLDVDGPLNPYAAQPERRPEGYTTLRVPRDAALVDEVSLSSRRRTVRVWLNPAHGRALLGLGYDLCWATTWMAEANHWIAPVLGLPELPYVDFGDALFRERPDGVHWKTASLVEHAAGRPFAWVDDEQTAPDRAYVDAHHPGPALLHHVDPRIGLRDDDFHALADFARSVDDSQDSGPRLFRQARVTASPLRSWYPR</sequence>
<reference evidence="1 2" key="1">
    <citation type="submission" date="2023-05" db="EMBL/GenBank/DDBJ databases">
        <title>Streptomyces fuscus sp. nov., a brown-black pigment producing actinomyces isolated from dry sand of Sea duck farm.</title>
        <authorList>
            <person name="Xie J."/>
            <person name="Shen N."/>
        </authorList>
    </citation>
    <scope>NUCLEOTIDE SEQUENCE [LARGE SCALE GENOMIC DNA]</scope>
    <source>
        <strain evidence="1 2">CGMCC 4.1883</strain>
    </source>
</reference>
<keyword evidence="2" id="KW-1185">Reference proteome</keyword>
<gene>
    <name evidence="1" type="ORF">QNO05_29010</name>
</gene>
<name>A0ABU3JFN2_9ACTN</name>
<dbReference type="Proteomes" id="UP001257895">
    <property type="component" value="Unassembled WGS sequence"/>
</dbReference>
<evidence type="ECO:0008006" key="3">
    <source>
        <dbReference type="Google" id="ProtNLM"/>
    </source>
</evidence>
<evidence type="ECO:0000313" key="1">
    <source>
        <dbReference type="EMBL" id="MDT6973863.1"/>
    </source>
</evidence>
<dbReference type="RefSeq" id="WP_346082855.1">
    <property type="nucleotide sequence ID" value="NZ_BAAAGV010000009.1"/>
</dbReference>
<proteinExistence type="predicted"/>
<comment type="caution">
    <text evidence="1">The sequence shown here is derived from an EMBL/GenBank/DDBJ whole genome shotgun (WGS) entry which is preliminary data.</text>
</comment>
<evidence type="ECO:0000313" key="2">
    <source>
        <dbReference type="Proteomes" id="UP001257895"/>
    </source>
</evidence>
<organism evidence="1 2">
    <name type="scientific">Streptomyces thermocarboxydus</name>
    <dbReference type="NCBI Taxonomy" id="59299"/>
    <lineage>
        <taxon>Bacteria</taxon>
        <taxon>Bacillati</taxon>
        <taxon>Actinomycetota</taxon>
        <taxon>Actinomycetes</taxon>
        <taxon>Kitasatosporales</taxon>
        <taxon>Streptomycetaceae</taxon>
        <taxon>Streptomyces</taxon>
    </lineage>
</organism>
<protein>
    <recommendedName>
        <fullName evidence="3">Secreted protein</fullName>
    </recommendedName>
</protein>